<dbReference type="PATRIC" id="fig|329854.7.peg.5658"/>
<keyword evidence="4" id="KW-1133">Transmembrane helix</keyword>
<dbReference type="EMBL" id="LTDF01000180">
    <property type="protein sequence ID" value="KXT40252.1"/>
    <property type="molecule type" value="Genomic_DNA"/>
</dbReference>
<protein>
    <submittedName>
        <fullName evidence="6">4Fe-4S binding domain protein</fullName>
    </submittedName>
</protein>
<feature type="domain" description="4Fe-4S ferredoxin-type" evidence="5">
    <location>
        <begin position="293"/>
        <end position="322"/>
    </location>
</feature>
<dbReference type="Gene3D" id="3.30.70.20">
    <property type="match status" value="1"/>
</dbReference>
<keyword evidence="4" id="KW-0472">Membrane</keyword>
<dbReference type="SUPFAM" id="SSF52218">
    <property type="entry name" value="Flavoproteins"/>
    <property type="match status" value="1"/>
</dbReference>
<evidence type="ECO:0000256" key="1">
    <source>
        <dbReference type="ARBA" id="ARBA00022723"/>
    </source>
</evidence>
<keyword evidence="1" id="KW-0479">Metal-binding</keyword>
<name>A0A139KM40_9BACE</name>
<dbReference type="AlphaFoldDB" id="A0A139KM40"/>
<dbReference type="InterPro" id="IPR017900">
    <property type="entry name" value="4Fe4S_Fe_S_CS"/>
</dbReference>
<evidence type="ECO:0000256" key="3">
    <source>
        <dbReference type="ARBA" id="ARBA00023014"/>
    </source>
</evidence>
<comment type="caution">
    <text evidence="6">The sequence shown here is derived from an EMBL/GenBank/DDBJ whole genome shotgun (WGS) entry which is preliminary data.</text>
</comment>
<evidence type="ECO:0000313" key="7">
    <source>
        <dbReference type="Proteomes" id="UP000070319"/>
    </source>
</evidence>
<evidence type="ECO:0000256" key="2">
    <source>
        <dbReference type="ARBA" id="ARBA00023004"/>
    </source>
</evidence>
<organism evidence="6">
    <name type="scientific">Bacteroides intestinalis</name>
    <dbReference type="NCBI Taxonomy" id="329854"/>
    <lineage>
        <taxon>Bacteria</taxon>
        <taxon>Pseudomonadati</taxon>
        <taxon>Bacteroidota</taxon>
        <taxon>Bacteroidia</taxon>
        <taxon>Bacteroidales</taxon>
        <taxon>Bacteroidaceae</taxon>
        <taxon>Bacteroides</taxon>
    </lineage>
</organism>
<feature type="transmembrane region" description="Helical" evidence="4">
    <location>
        <begin position="20"/>
        <end position="41"/>
    </location>
</feature>
<dbReference type="InterPro" id="IPR017896">
    <property type="entry name" value="4Fe4S_Fe-S-bd"/>
</dbReference>
<dbReference type="Pfam" id="PF00037">
    <property type="entry name" value="Fer4"/>
    <property type="match status" value="1"/>
</dbReference>
<dbReference type="Proteomes" id="UP000070319">
    <property type="component" value="Unassembled WGS sequence"/>
</dbReference>
<dbReference type="InterPro" id="IPR029039">
    <property type="entry name" value="Flavoprotein-like_sf"/>
</dbReference>
<dbReference type="PANTHER" id="PTHR43122">
    <property type="entry name" value="FERREDOXIN SUBUNIT OF PYRUVATE:FLAVODOXIN OXIDOREDUCTASE-RELATED"/>
    <property type="match status" value="1"/>
</dbReference>
<dbReference type="GO" id="GO:0046872">
    <property type="term" value="F:metal ion binding"/>
    <property type="evidence" value="ECO:0007669"/>
    <property type="project" value="UniProtKB-KW"/>
</dbReference>
<proteinExistence type="predicted"/>
<keyword evidence="2" id="KW-0408">Iron</keyword>
<gene>
    <name evidence="6" type="ORF">HMPREF2531_05590</name>
</gene>
<dbReference type="GO" id="GO:0051536">
    <property type="term" value="F:iron-sulfur cluster binding"/>
    <property type="evidence" value="ECO:0007669"/>
    <property type="project" value="UniProtKB-KW"/>
</dbReference>
<sequence>MNGLKFLLLLDRYVHTAAVVVTSNVANIPLFNIMIMGYLLLNRKTVSYPHLGVYRMFQRCKGNKYFWFHKQFVFFLILKLYLCLINQEKAHIFMDINEVHFIYFSPTRTSKQVGEAIVRGTGLTNVVTTNLTLHTAEVDIPENTLTVIAVPVYGGKVAPLAMERLQGIRASGSPVVLVVVYGNRAYEKALIELDAFASAQGFKVIAGATFVGEHSYSTEQNPIAPGRPDANDLQYAEEFGAKIQTKINAAVDMEHLYPVDVNRIQRPRQPFLPLFKFLRRVIKLRKSGVPLPRVPEVNAELCTHCGVCAVHCPSGAILKGDECNTIAEKCIKCCACVKGCSFKARTYDTPFASLLSDCFVRQKEDRIIL</sequence>
<evidence type="ECO:0000256" key="4">
    <source>
        <dbReference type="SAM" id="Phobius"/>
    </source>
</evidence>
<dbReference type="SUPFAM" id="SSF54862">
    <property type="entry name" value="4Fe-4S ferredoxins"/>
    <property type="match status" value="1"/>
</dbReference>
<accession>A0A139KM40</accession>
<feature type="transmembrane region" description="Helical" evidence="4">
    <location>
        <begin position="65"/>
        <end position="82"/>
    </location>
</feature>
<reference evidence="6 7" key="1">
    <citation type="submission" date="2016-02" db="EMBL/GenBank/DDBJ databases">
        <authorList>
            <person name="Wen L."/>
            <person name="He K."/>
            <person name="Yang H."/>
        </authorList>
    </citation>
    <scope>NUCLEOTIDE SEQUENCE [LARGE SCALE GENOMIC DNA]</scope>
    <source>
        <strain evidence="6 7">KLE1704</strain>
    </source>
</reference>
<evidence type="ECO:0000259" key="5">
    <source>
        <dbReference type="PROSITE" id="PS51379"/>
    </source>
</evidence>
<dbReference type="PANTHER" id="PTHR43122:SF1">
    <property type="entry name" value="IRON-SULFUR-BINDING PROTEIN"/>
    <property type="match status" value="1"/>
</dbReference>
<dbReference type="PROSITE" id="PS51379">
    <property type="entry name" value="4FE4S_FER_2"/>
    <property type="match status" value="1"/>
</dbReference>
<keyword evidence="3" id="KW-0411">Iron-sulfur</keyword>
<dbReference type="PROSITE" id="PS00198">
    <property type="entry name" value="4FE4S_FER_1"/>
    <property type="match status" value="1"/>
</dbReference>
<dbReference type="Gene3D" id="3.40.50.360">
    <property type="match status" value="1"/>
</dbReference>
<evidence type="ECO:0000313" key="6">
    <source>
        <dbReference type="EMBL" id="KXT40252.1"/>
    </source>
</evidence>
<keyword evidence="4" id="KW-0812">Transmembrane</keyword>